<name>A0A4W5PVS7_9TELE</name>
<dbReference type="InterPro" id="IPR051569">
    <property type="entry name" value="SHANK"/>
</dbReference>
<dbReference type="GO" id="GO:0030160">
    <property type="term" value="F:synaptic receptor adaptor activity"/>
    <property type="evidence" value="ECO:0007669"/>
    <property type="project" value="TreeGrafter"/>
</dbReference>
<organism evidence="2 3">
    <name type="scientific">Hucho hucho</name>
    <name type="common">huchen</name>
    <dbReference type="NCBI Taxonomy" id="62062"/>
    <lineage>
        <taxon>Eukaryota</taxon>
        <taxon>Metazoa</taxon>
        <taxon>Chordata</taxon>
        <taxon>Craniata</taxon>
        <taxon>Vertebrata</taxon>
        <taxon>Euteleostomi</taxon>
        <taxon>Actinopterygii</taxon>
        <taxon>Neopterygii</taxon>
        <taxon>Teleostei</taxon>
        <taxon>Protacanthopterygii</taxon>
        <taxon>Salmoniformes</taxon>
        <taxon>Salmonidae</taxon>
        <taxon>Salmoninae</taxon>
        <taxon>Hucho</taxon>
    </lineage>
</organism>
<feature type="region of interest" description="Disordered" evidence="1">
    <location>
        <begin position="36"/>
        <end position="254"/>
    </location>
</feature>
<feature type="compositionally biased region" description="Low complexity" evidence="1">
    <location>
        <begin position="168"/>
        <end position="218"/>
    </location>
</feature>
<dbReference type="Ensembl" id="ENSHHUT00000066756.1">
    <property type="protein sequence ID" value="ENSHHUP00000064559.1"/>
    <property type="gene ID" value="ENSHHUG00000038125.1"/>
</dbReference>
<reference evidence="3" key="1">
    <citation type="submission" date="2018-06" db="EMBL/GenBank/DDBJ databases">
        <title>Genome assembly of Danube salmon.</title>
        <authorList>
            <person name="Macqueen D.J."/>
            <person name="Gundappa M.K."/>
        </authorList>
    </citation>
    <scope>NUCLEOTIDE SEQUENCE [LARGE SCALE GENOMIC DNA]</scope>
</reference>
<evidence type="ECO:0000256" key="1">
    <source>
        <dbReference type="SAM" id="MobiDB-lite"/>
    </source>
</evidence>
<dbReference type="GO" id="GO:0043197">
    <property type="term" value="C:dendritic spine"/>
    <property type="evidence" value="ECO:0007669"/>
    <property type="project" value="TreeGrafter"/>
</dbReference>
<accession>A0A4W5PVS7</accession>
<keyword evidence="3" id="KW-1185">Reference proteome</keyword>
<protein>
    <submittedName>
        <fullName evidence="2">Uncharacterized protein</fullName>
    </submittedName>
</protein>
<feature type="compositionally biased region" description="Polar residues" evidence="1">
    <location>
        <begin position="157"/>
        <end position="167"/>
    </location>
</feature>
<dbReference type="GO" id="GO:0045211">
    <property type="term" value="C:postsynaptic membrane"/>
    <property type="evidence" value="ECO:0007669"/>
    <property type="project" value="TreeGrafter"/>
</dbReference>
<dbReference type="GeneTree" id="ENSGT00940000153561"/>
<dbReference type="GO" id="GO:0035255">
    <property type="term" value="F:ionotropic glutamate receptor binding"/>
    <property type="evidence" value="ECO:0007669"/>
    <property type="project" value="TreeGrafter"/>
</dbReference>
<dbReference type="GO" id="GO:0014069">
    <property type="term" value="C:postsynaptic density"/>
    <property type="evidence" value="ECO:0007669"/>
    <property type="project" value="TreeGrafter"/>
</dbReference>
<dbReference type="AlphaFoldDB" id="A0A4W5PVS7"/>
<sequence length="254" mass="26002">METTSTISTVSSISILSSEGGYNSALENTSMVYTDGQAYLDDRPPVPPKPKNKPIINKNTALYHDVLMEESLDSFGAPPPVPPPPPGSMSPPDLPRTPIHRSSKLWGEPPELRSPPTSDPKATVINELSSILSQMHRPKPGDSFDSPTTGARGGFGTSSPASGSQRNSSVSFSLPPSSCTPPSSLPPHLCSPPNTSSLSSPPCPSSLPHSASPSLSDLFGLPTPPMGSASGFGSMGGSLGGGSSCGGSRSPSPL</sequence>
<dbReference type="PANTHER" id="PTHR24135:SF17">
    <property type="entry name" value="SH3 AND MULTIPLE ANKYRIN REPEAT DOMAINS PROTEIN 2"/>
    <property type="match status" value="1"/>
</dbReference>
<feature type="compositionally biased region" description="Gly residues" evidence="1">
    <location>
        <begin position="233"/>
        <end position="245"/>
    </location>
</feature>
<evidence type="ECO:0000313" key="2">
    <source>
        <dbReference type="Ensembl" id="ENSHHUP00000064559.1"/>
    </source>
</evidence>
<dbReference type="PANTHER" id="PTHR24135">
    <property type="entry name" value="SH3 AND MULTIPLE ANKYRIN REPEAT DOMAINS PROTEIN"/>
    <property type="match status" value="1"/>
</dbReference>
<proteinExistence type="predicted"/>
<feature type="compositionally biased region" description="Pro residues" evidence="1">
    <location>
        <begin position="77"/>
        <end position="95"/>
    </location>
</feature>
<dbReference type="STRING" id="62062.ENSHHUP00000064559"/>
<reference evidence="2" key="3">
    <citation type="submission" date="2025-09" db="UniProtKB">
        <authorList>
            <consortium name="Ensembl"/>
        </authorList>
    </citation>
    <scope>IDENTIFICATION</scope>
</reference>
<reference evidence="2" key="2">
    <citation type="submission" date="2025-08" db="UniProtKB">
        <authorList>
            <consortium name="Ensembl"/>
        </authorList>
    </citation>
    <scope>IDENTIFICATION</scope>
</reference>
<dbReference type="Proteomes" id="UP000314982">
    <property type="component" value="Unassembled WGS sequence"/>
</dbReference>
<evidence type="ECO:0000313" key="3">
    <source>
        <dbReference type="Proteomes" id="UP000314982"/>
    </source>
</evidence>